<accession>A0A5B0RX02</accession>
<feature type="region of interest" description="Disordered" evidence="1">
    <location>
        <begin position="90"/>
        <end position="115"/>
    </location>
</feature>
<organism evidence="2 3">
    <name type="scientific">Puccinia graminis f. sp. tritici</name>
    <dbReference type="NCBI Taxonomy" id="56615"/>
    <lineage>
        <taxon>Eukaryota</taxon>
        <taxon>Fungi</taxon>
        <taxon>Dikarya</taxon>
        <taxon>Basidiomycota</taxon>
        <taxon>Pucciniomycotina</taxon>
        <taxon>Pucciniomycetes</taxon>
        <taxon>Pucciniales</taxon>
        <taxon>Pucciniaceae</taxon>
        <taxon>Puccinia</taxon>
    </lineage>
</organism>
<comment type="caution">
    <text evidence="2">The sequence shown here is derived from an EMBL/GenBank/DDBJ whole genome shotgun (WGS) entry which is preliminary data.</text>
</comment>
<gene>
    <name evidence="2" type="ORF">PGTUg99_035301</name>
</gene>
<name>A0A5B0RX02_PUCGR</name>
<dbReference type="EMBL" id="VDEP01000136">
    <property type="protein sequence ID" value="KAA1129719.1"/>
    <property type="molecule type" value="Genomic_DNA"/>
</dbReference>
<reference evidence="2 3" key="1">
    <citation type="submission" date="2019-05" db="EMBL/GenBank/DDBJ databases">
        <title>Emergence of the Ug99 lineage of the wheat stem rust pathogen through somatic hybridization.</title>
        <authorList>
            <person name="Li F."/>
            <person name="Upadhyaya N.M."/>
            <person name="Sperschneider J."/>
            <person name="Matny O."/>
            <person name="Nguyen-Phuc H."/>
            <person name="Mago R."/>
            <person name="Raley C."/>
            <person name="Miller M.E."/>
            <person name="Silverstein K.A.T."/>
            <person name="Henningsen E."/>
            <person name="Hirsch C.D."/>
            <person name="Visser B."/>
            <person name="Pretorius Z.A."/>
            <person name="Steffenson B.J."/>
            <person name="Schwessinger B."/>
            <person name="Dodds P.N."/>
            <person name="Figueroa M."/>
        </authorList>
    </citation>
    <scope>NUCLEOTIDE SEQUENCE [LARGE SCALE GENOMIC DNA]</scope>
    <source>
        <strain evidence="2 3">Ug99</strain>
    </source>
</reference>
<dbReference type="AlphaFoldDB" id="A0A5B0RX02"/>
<evidence type="ECO:0000313" key="2">
    <source>
        <dbReference type="EMBL" id="KAA1129719.1"/>
    </source>
</evidence>
<evidence type="ECO:0000313" key="3">
    <source>
        <dbReference type="Proteomes" id="UP000325313"/>
    </source>
</evidence>
<evidence type="ECO:0000256" key="1">
    <source>
        <dbReference type="SAM" id="MobiDB-lite"/>
    </source>
</evidence>
<evidence type="ECO:0008006" key="4">
    <source>
        <dbReference type="Google" id="ProtNLM"/>
    </source>
</evidence>
<dbReference type="Proteomes" id="UP000325313">
    <property type="component" value="Unassembled WGS sequence"/>
</dbReference>
<protein>
    <recommendedName>
        <fullName evidence="4">CCHC-type domain-containing protein</fullName>
    </recommendedName>
</protein>
<sequence length="138" mass="15248">MSFNDYVDVLSSCQERVRARDASCRREPLPTGFASHASEPHQDAWAASVKSHPNNVYMLVGRPSGFKTPTPQSRSCFRCGSSSHLISQCNIAPSNPAGNHQPRQTQQSHGQHPPLSQFQAYYPILAPPPFHPHGHAYC</sequence>
<proteinExistence type="predicted"/>